<keyword evidence="8" id="KW-1185">Reference proteome</keyword>
<reference evidence="8" key="1">
    <citation type="submission" date="2020-05" db="EMBL/GenBank/DDBJ databases">
        <title>Frigoriglobus tundricola gen. nov., sp. nov., a psychrotolerant cellulolytic planctomycete of the family Gemmataceae with two divergent copies of 16S rRNA gene.</title>
        <authorList>
            <person name="Kulichevskaya I.S."/>
            <person name="Ivanova A.A."/>
            <person name="Naumoff D.G."/>
            <person name="Beletsky A.V."/>
            <person name="Rijpstra W.I.C."/>
            <person name="Sinninghe Damste J.S."/>
            <person name="Mardanov A.V."/>
            <person name="Ravin N.V."/>
            <person name="Dedysh S.N."/>
        </authorList>
    </citation>
    <scope>NUCLEOTIDE SEQUENCE [LARGE SCALE GENOMIC DNA]</scope>
    <source>
        <strain evidence="8">PL17</strain>
    </source>
</reference>
<dbReference type="PANTHER" id="PTHR43133">
    <property type="entry name" value="RNA POLYMERASE ECF-TYPE SIGMA FACTO"/>
    <property type="match status" value="1"/>
</dbReference>
<feature type="domain" description="RNA polymerase sigma-70 region 2" evidence="5">
    <location>
        <begin position="16"/>
        <end position="77"/>
    </location>
</feature>
<dbReference type="EMBL" id="CP053452">
    <property type="protein sequence ID" value="QJW97702.1"/>
    <property type="molecule type" value="Genomic_DNA"/>
</dbReference>
<organism evidence="7 8">
    <name type="scientific">Frigoriglobus tundricola</name>
    <dbReference type="NCBI Taxonomy" id="2774151"/>
    <lineage>
        <taxon>Bacteria</taxon>
        <taxon>Pseudomonadati</taxon>
        <taxon>Planctomycetota</taxon>
        <taxon>Planctomycetia</taxon>
        <taxon>Gemmatales</taxon>
        <taxon>Gemmataceae</taxon>
        <taxon>Frigoriglobus</taxon>
    </lineage>
</organism>
<dbReference type="InterPro" id="IPR039425">
    <property type="entry name" value="RNA_pol_sigma-70-like"/>
</dbReference>
<evidence type="ECO:0000256" key="2">
    <source>
        <dbReference type="ARBA" id="ARBA00023015"/>
    </source>
</evidence>
<sequence>MALELDLIVQILLRERLRVAALASAITRDVHAADDIFQQVVLEALESRAQFRSPDHVLAWALRTARHRAVDCARSRRLHLLPDEILEALEARWAEPVGDSISDRGEALHGCLGQLTPSARELLQMRYAERLPVAEVAARLSRTVDAVYQMLSRIHRALRECVERKLPVGNGPPNAEGVRS</sequence>
<evidence type="ECO:0000313" key="8">
    <source>
        <dbReference type="Proteomes" id="UP000503447"/>
    </source>
</evidence>
<dbReference type="AlphaFoldDB" id="A0A6M5YXM2"/>
<dbReference type="SUPFAM" id="SSF88659">
    <property type="entry name" value="Sigma3 and sigma4 domains of RNA polymerase sigma factors"/>
    <property type="match status" value="1"/>
</dbReference>
<dbReference type="InterPro" id="IPR036388">
    <property type="entry name" value="WH-like_DNA-bd_sf"/>
</dbReference>
<evidence type="ECO:0000256" key="4">
    <source>
        <dbReference type="ARBA" id="ARBA00023163"/>
    </source>
</evidence>
<dbReference type="NCBIfam" id="TIGR02937">
    <property type="entry name" value="sigma70-ECF"/>
    <property type="match status" value="1"/>
</dbReference>
<dbReference type="InterPro" id="IPR013325">
    <property type="entry name" value="RNA_pol_sigma_r2"/>
</dbReference>
<dbReference type="Pfam" id="PF04542">
    <property type="entry name" value="Sigma70_r2"/>
    <property type="match status" value="1"/>
</dbReference>
<dbReference type="InterPro" id="IPR007627">
    <property type="entry name" value="RNA_pol_sigma70_r2"/>
</dbReference>
<dbReference type="SUPFAM" id="SSF88946">
    <property type="entry name" value="Sigma2 domain of RNA polymerase sigma factors"/>
    <property type="match status" value="1"/>
</dbReference>
<dbReference type="GO" id="GO:0016987">
    <property type="term" value="F:sigma factor activity"/>
    <property type="evidence" value="ECO:0007669"/>
    <property type="project" value="UniProtKB-KW"/>
</dbReference>
<dbReference type="GO" id="GO:0006352">
    <property type="term" value="P:DNA-templated transcription initiation"/>
    <property type="evidence" value="ECO:0007669"/>
    <property type="project" value="InterPro"/>
</dbReference>
<accession>A0A6M5YXM2</accession>
<evidence type="ECO:0000256" key="1">
    <source>
        <dbReference type="ARBA" id="ARBA00010641"/>
    </source>
</evidence>
<dbReference type="InterPro" id="IPR013249">
    <property type="entry name" value="RNA_pol_sigma70_r4_t2"/>
</dbReference>
<dbReference type="Gene3D" id="1.10.10.10">
    <property type="entry name" value="Winged helix-like DNA-binding domain superfamily/Winged helix DNA-binding domain"/>
    <property type="match status" value="1"/>
</dbReference>
<gene>
    <name evidence="7" type="ORF">FTUN_5279</name>
</gene>
<evidence type="ECO:0000259" key="5">
    <source>
        <dbReference type="Pfam" id="PF04542"/>
    </source>
</evidence>
<protein>
    <recommendedName>
        <fullName evidence="9">RNA polymerase sigma-70 region 2 domain-containing protein</fullName>
    </recommendedName>
</protein>
<keyword evidence="4" id="KW-0804">Transcription</keyword>
<dbReference type="RefSeq" id="WP_171473023.1">
    <property type="nucleotide sequence ID" value="NZ_CP053452.2"/>
</dbReference>
<dbReference type="Pfam" id="PF08281">
    <property type="entry name" value="Sigma70_r4_2"/>
    <property type="match status" value="1"/>
</dbReference>
<evidence type="ECO:0000313" key="7">
    <source>
        <dbReference type="EMBL" id="QJW97702.1"/>
    </source>
</evidence>
<proteinExistence type="inferred from homology"/>
<evidence type="ECO:0000259" key="6">
    <source>
        <dbReference type="Pfam" id="PF08281"/>
    </source>
</evidence>
<keyword evidence="2" id="KW-0805">Transcription regulation</keyword>
<feature type="domain" description="RNA polymerase sigma factor 70 region 4 type 2" evidence="6">
    <location>
        <begin position="106"/>
        <end position="154"/>
    </location>
</feature>
<evidence type="ECO:0000256" key="3">
    <source>
        <dbReference type="ARBA" id="ARBA00023082"/>
    </source>
</evidence>
<keyword evidence="3" id="KW-0731">Sigma factor</keyword>
<dbReference type="KEGG" id="ftj:FTUN_5279"/>
<dbReference type="InterPro" id="IPR013324">
    <property type="entry name" value="RNA_pol_sigma_r3/r4-like"/>
</dbReference>
<comment type="similarity">
    <text evidence="1">Belongs to the sigma-70 factor family. ECF subfamily.</text>
</comment>
<name>A0A6M5YXM2_9BACT</name>
<dbReference type="Proteomes" id="UP000503447">
    <property type="component" value="Chromosome"/>
</dbReference>
<dbReference type="InterPro" id="IPR014284">
    <property type="entry name" value="RNA_pol_sigma-70_dom"/>
</dbReference>
<dbReference type="GO" id="GO:0003677">
    <property type="term" value="F:DNA binding"/>
    <property type="evidence" value="ECO:0007669"/>
    <property type="project" value="InterPro"/>
</dbReference>
<dbReference type="Gene3D" id="1.10.1740.10">
    <property type="match status" value="1"/>
</dbReference>
<dbReference type="PANTHER" id="PTHR43133:SF51">
    <property type="entry name" value="RNA POLYMERASE SIGMA FACTOR"/>
    <property type="match status" value="1"/>
</dbReference>
<evidence type="ECO:0008006" key="9">
    <source>
        <dbReference type="Google" id="ProtNLM"/>
    </source>
</evidence>